<dbReference type="EMBL" id="STFF01000006">
    <property type="protein sequence ID" value="THU35985.1"/>
    <property type="molecule type" value="Genomic_DNA"/>
</dbReference>
<proteinExistence type="predicted"/>
<gene>
    <name evidence="1" type="ORF">FAM09_21595</name>
</gene>
<dbReference type="OrthoDB" id="1488726at2"/>
<dbReference type="Proteomes" id="UP000306918">
    <property type="component" value="Unassembled WGS sequence"/>
</dbReference>
<keyword evidence="2" id="KW-1185">Reference proteome</keyword>
<evidence type="ECO:0000313" key="2">
    <source>
        <dbReference type="Proteomes" id="UP000306918"/>
    </source>
</evidence>
<evidence type="ECO:0000313" key="1">
    <source>
        <dbReference type="EMBL" id="THU35985.1"/>
    </source>
</evidence>
<accession>A0A4S8HLE5</accession>
<comment type="caution">
    <text evidence="1">The sequence shown here is derived from an EMBL/GenBank/DDBJ whole genome shotgun (WGS) entry which is preliminary data.</text>
</comment>
<protein>
    <submittedName>
        <fullName evidence="1">Uncharacterized protein</fullName>
    </submittedName>
</protein>
<organism evidence="1 2">
    <name type="scientific">Niastella caeni</name>
    <dbReference type="NCBI Taxonomy" id="2569763"/>
    <lineage>
        <taxon>Bacteria</taxon>
        <taxon>Pseudomonadati</taxon>
        <taxon>Bacteroidota</taxon>
        <taxon>Chitinophagia</taxon>
        <taxon>Chitinophagales</taxon>
        <taxon>Chitinophagaceae</taxon>
        <taxon>Niastella</taxon>
    </lineage>
</organism>
<reference evidence="1 2" key="1">
    <citation type="submission" date="2019-04" db="EMBL/GenBank/DDBJ databases">
        <title>Niastella caeni sp. nov., isolated from activated sludge.</title>
        <authorList>
            <person name="Sheng M."/>
        </authorList>
    </citation>
    <scope>NUCLEOTIDE SEQUENCE [LARGE SCALE GENOMIC DNA]</scope>
    <source>
        <strain evidence="1 2">HX-2-15</strain>
    </source>
</reference>
<dbReference type="RefSeq" id="WP_136579225.1">
    <property type="nucleotide sequence ID" value="NZ_STFF01000006.1"/>
</dbReference>
<sequence>MQYQMICIAYKGEQVFFYSQAGVEQKAYTGIELSPIDQQELKQQLNRAGKGHRGIDLQKDLEFYQFMKKDAQRQQHYQDLWELRMKTANVIFKCETGISCCYFADQVKFLGD</sequence>
<dbReference type="AlphaFoldDB" id="A0A4S8HLE5"/>
<name>A0A4S8HLE5_9BACT</name>